<evidence type="ECO:0000256" key="3">
    <source>
        <dbReference type="ARBA" id="ARBA00023180"/>
    </source>
</evidence>
<evidence type="ECO:0000313" key="5">
    <source>
        <dbReference type="EMBL" id="CAG5135210.1"/>
    </source>
</evidence>
<comment type="caution">
    <text evidence="5">The sequence shown here is derived from an EMBL/GenBank/DDBJ whole genome shotgun (WGS) entry which is preliminary data.</text>
</comment>
<dbReference type="PANTHER" id="PTHR45739">
    <property type="entry name" value="MATRIX PROTEIN, PUTATIVE-RELATED"/>
    <property type="match status" value="1"/>
</dbReference>
<dbReference type="PANTHER" id="PTHR45739:SF11">
    <property type="entry name" value="FRAS1-RELATED EXTRACELLULAR MATRIX PROTEIN 1-LIKE ISOFORM X1"/>
    <property type="match status" value="1"/>
</dbReference>
<reference evidence="5" key="1">
    <citation type="submission" date="2021-04" db="EMBL/GenBank/DDBJ databases">
        <authorList>
            <consortium name="Molecular Ecology Group"/>
        </authorList>
    </citation>
    <scope>NUCLEOTIDE SEQUENCE</scope>
</reference>
<keyword evidence="2" id="KW-0677">Repeat</keyword>
<feature type="repeat" description="CSPG" evidence="4">
    <location>
        <begin position="159"/>
        <end position="251"/>
    </location>
</feature>
<keyword evidence="6" id="KW-1185">Reference proteome</keyword>
<feature type="repeat" description="CSPG" evidence="4">
    <location>
        <begin position="518"/>
        <end position="622"/>
    </location>
</feature>
<protein>
    <recommendedName>
        <fullName evidence="7">FRAS1 related extracellular matrix protein 2</fullName>
    </recommendedName>
</protein>
<gene>
    <name evidence="5" type="ORF">CUNI_LOCUS20768</name>
</gene>
<feature type="non-terminal residue" evidence="5">
    <location>
        <position position="1"/>
    </location>
</feature>
<dbReference type="OrthoDB" id="430044at2759"/>
<feature type="non-terminal residue" evidence="5">
    <location>
        <position position="770"/>
    </location>
</feature>
<evidence type="ECO:0008006" key="7">
    <source>
        <dbReference type="Google" id="ProtNLM"/>
    </source>
</evidence>
<proteinExistence type="predicted"/>
<dbReference type="AlphaFoldDB" id="A0A8S4A451"/>
<name>A0A8S4A451_9EUPU</name>
<dbReference type="Pfam" id="PF16184">
    <property type="entry name" value="Cadherin_3"/>
    <property type="match status" value="6"/>
</dbReference>
<evidence type="ECO:0000256" key="1">
    <source>
        <dbReference type="ARBA" id="ARBA00022729"/>
    </source>
</evidence>
<dbReference type="GO" id="GO:0009653">
    <property type="term" value="P:anatomical structure morphogenesis"/>
    <property type="evidence" value="ECO:0007669"/>
    <property type="project" value="TreeGrafter"/>
</dbReference>
<dbReference type="Proteomes" id="UP000678393">
    <property type="component" value="Unassembled WGS sequence"/>
</dbReference>
<feature type="repeat" description="CSPG" evidence="4">
    <location>
        <begin position="643"/>
        <end position="735"/>
    </location>
</feature>
<accession>A0A8S4A451</accession>
<evidence type="ECO:0000313" key="6">
    <source>
        <dbReference type="Proteomes" id="UP000678393"/>
    </source>
</evidence>
<evidence type="ECO:0000256" key="2">
    <source>
        <dbReference type="ARBA" id="ARBA00022737"/>
    </source>
</evidence>
<dbReference type="InterPro" id="IPR039005">
    <property type="entry name" value="CSPG_rpt"/>
</dbReference>
<keyword evidence="3" id="KW-0325">Glycoprotein</keyword>
<dbReference type="InterPro" id="IPR051561">
    <property type="entry name" value="FRAS1_ECM"/>
</dbReference>
<organism evidence="5 6">
    <name type="scientific">Candidula unifasciata</name>
    <dbReference type="NCBI Taxonomy" id="100452"/>
    <lineage>
        <taxon>Eukaryota</taxon>
        <taxon>Metazoa</taxon>
        <taxon>Spiralia</taxon>
        <taxon>Lophotrochozoa</taxon>
        <taxon>Mollusca</taxon>
        <taxon>Gastropoda</taxon>
        <taxon>Heterobranchia</taxon>
        <taxon>Euthyneura</taxon>
        <taxon>Panpulmonata</taxon>
        <taxon>Eupulmonata</taxon>
        <taxon>Stylommatophora</taxon>
        <taxon>Helicina</taxon>
        <taxon>Helicoidea</taxon>
        <taxon>Geomitridae</taxon>
        <taxon>Candidula</taxon>
    </lineage>
</organism>
<feature type="repeat" description="CSPG" evidence="4">
    <location>
        <begin position="277"/>
        <end position="379"/>
    </location>
</feature>
<keyword evidence="1" id="KW-0732">Signal</keyword>
<dbReference type="PROSITE" id="PS51854">
    <property type="entry name" value="CSPG"/>
    <property type="match status" value="5"/>
</dbReference>
<sequence>TKFTQLDIDNQKIVYIPPQTDIGPESRLVRLAYTVEDSSGNKLHGQTFDIEVNAVNNHVPEFVTNKLLVEEVDIDTPINMLKFILDAPPMYGTLQNDGHTLKKGSTFMIEDIEKKHIRYLNDGSDYTLDTFTLALTDGMNQATKVISIQILPIDDQTPTLSKNLRPQLIVSEGEEVTITSRSVAATEDGTSDDRLVFLIVRQPRYGVLQLNGQPATKFTQKDVKAGHVSFLHTSGEIGTSTLKDFATFIISDKNYLAPADLPMYDLNITITPVNNQKPVIVLGNPVFVAEGESFRFSENVLKVTDLDSKTKEIQFMITKQPQWGYIENIKSSSGPEKQNVGVRINSFSYGDILDGSINYVQANHKGVEPVKDEFEFYATDGKLNSDVRTMKITIVSANDEAPDLMLNDFTVQEGGSMVIGPSMLDAIDMDIPKDQLKIIISQPPAHGKILMLVHTRRGVVESEVQTILVDEIHRGMQLMYKHDGSEVFSDKFAVTVSDGKHEIKKVCNISVKLHNDERPEIMKNGGLELDYGDSALISSAVLQAQDEDNDDDELYYVIVEIPEKGSLQFCPDPLAPALDMECQDLDLGKNFTQADIDLNKVRYIHTMSMGDTETDRFVFVLTDGTHKRHEETFDIKIKNTKKINVAVLNKGMVVREGERVAISTLNLSAFDESTKSEEIVFAVIRPPRLGQIENIKKRFVPISSFTQMDIASQKVVYHHLTKNDITEDSFTFTVTNGLSEARDGEFRISIQPMDRVLPSLLANSLLEVLQ</sequence>
<evidence type="ECO:0000256" key="4">
    <source>
        <dbReference type="PROSITE-ProRule" id="PRU01201"/>
    </source>
</evidence>
<feature type="repeat" description="CSPG" evidence="4">
    <location>
        <begin position="400"/>
        <end position="497"/>
    </location>
</feature>
<dbReference type="EMBL" id="CAJHNH020008024">
    <property type="protein sequence ID" value="CAG5135210.1"/>
    <property type="molecule type" value="Genomic_DNA"/>
</dbReference>